<keyword evidence="2" id="KW-1185">Reference proteome</keyword>
<name>A0A3Q3D9A5_HIPCM</name>
<reference evidence="1" key="1">
    <citation type="submission" date="2025-08" db="UniProtKB">
        <authorList>
            <consortium name="Ensembl"/>
        </authorList>
    </citation>
    <scope>IDENTIFICATION</scope>
</reference>
<proteinExistence type="predicted"/>
<dbReference type="Proteomes" id="UP000264820">
    <property type="component" value="Unplaced"/>
</dbReference>
<protein>
    <submittedName>
        <fullName evidence="1">Uncharacterized protein</fullName>
    </submittedName>
</protein>
<evidence type="ECO:0000313" key="2">
    <source>
        <dbReference type="Proteomes" id="UP000264820"/>
    </source>
</evidence>
<evidence type="ECO:0000313" key="1">
    <source>
        <dbReference type="Ensembl" id="ENSHCOP00000006374.1"/>
    </source>
</evidence>
<reference evidence="1" key="2">
    <citation type="submission" date="2025-09" db="UniProtKB">
        <authorList>
            <consortium name="Ensembl"/>
        </authorList>
    </citation>
    <scope>IDENTIFICATION</scope>
</reference>
<accession>A0A3Q3D9A5</accession>
<dbReference type="AlphaFoldDB" id="A0A3Q3D9A5"/>
<sequence length="51" mass="5627">MRVRPGARVCACVSASVTPPQSRSPIFLNGHHLTWSHSVLCARRRLQLGIC</sequence>
<organism evidence="1 2">
    <name type="scientific">Hippocampus comes</name>
    <name type="common">Tiger tail seahorse</name>
    <dbReference type="NCBI Taxonomy" id="109280"/>
    <lineage>
        <taxon>Eukaryota</taxon>
        <taxon>Metazoa</taxon>
        <taxon>Chordata</taxon>
        <taxon>Craniata</taxon>
        <taxon>Vertebrata</taxon>
        <taxon>Euteleostomi</taxon>
        <taxon>Actinopterygii</taxon>
        <taxon>Neopterygii</taxon>
        <taxon>Teleostei</taxon>
        <taxon>Neoteleostei</taxon>
        <taxon>Acanthomorphata</taxon>
        <taxon>Syngnathiaria</taxon>
        <taxon>Syngnathiformes</taxon>
        <taxon>Syngnathoidei</taxon>
        <taxon>Syngnathidae</taxon>
        <taxon>Hippocampus</taxon>
    </lineage>
</organism>
<dbReference type="Ensembl" id="ENSHCOT00000003783.1">
    <property type="protein sequence ID" value="ENSHCOP00000006374.1"/>
    <property type="gene ID" value="ENSHCOG00000008160.1"/>
</dbReference>